<dbReference type="RefSeq" id="WP_201327387.1">
    <property type="nucleotide sequence ID" value="NZ_AP017470.1"/>
</dbReference>
<proteinExistence type="predicted"/>
<dbReference type="EMBL" id="AP017470">
    <property type="protein sequence ID" value="BBB33088.1"/>
    <property type="molecule type" value="Genomic_DNA"/>
</dbReference>
<keyword evidence="1" id="KW-1133">Transmembrane helix</keyword>
<evidence type="ECO:0000313" key="3">
    <source>
        <dbReference type="Proteomes" id="UP000595564"/>
    </source>
</evidence>
<keyword evidence="1" id="KW-0472">Membrane</keyword>
<dbReference type="Proteomes" id="UP000595564">
    <property type="component" value="Chromosome"/>
</dbReference>
<reference evidence="2 3" key="1">
    <citation type="journal article" date="2012" name="Extremophiles">
        <title>Thermotomaculum hydrothermale gen. nov., sp. nov., a novel heterotrophic thermophile within the phylum Acidobacteria from a deep-sea hydrothermal vent chimney in the Southern Okinawa Trough.</title>
        <authorList>
            <person name="Izumi H."/>
            <person name="Nunoura T."/>
            <person name="Miyazaki M."/>
            <person name="Mino S."/>
            <person name="Toki T."/>
            <person name="Takai K."/>
            <person name="Sako Y."/>
            <person name="Sawabe T."/>
            <person name="Nakagawa S."/>
        </authorList>
    </citation>
    <scope>NUCLEOTIDE SEQUENCE [LARGE SCALE GENOMIC DNA]</scope>
    <source>
        <strain evidence="2 3">AC55</strain>
    </source>
</reference>
<protein>
    <submittedName>
        <fullName evidence="2">Uncharacterized protein</fullName>
    </submittedName>
</protein>
<gene>
    <name evidence="2" type="ORF">TTHT_1599</name>
</gene>
<keyword evidence="3" id="KW-1185">Reference proteome</keyword>
<keyword evidence="1" id="KW-0812">Transmembrane</keyword>
<dbReference type="KEGG" id="thyd:TTHT_1599"/>
<sequence>MKIKTFIFSTIILFLVALNLILFNVVKRASSNILKNYSVKKIKVEDISLNIPIGFKQLKIKESNNWKIYPFKSGKTFFRVSVTPGNEENLVRIVKNALKIKSLPRKEKFILSKLCFIKRMDNPEGSFYFLNHKNKKNRYVFVSHLNGKVYYVDFFAPSTILKYKELFDKTILSIGINKGSLFSDKQKTEIELKGICKKTYYILCQPEKILIFGIPSIVGIIILFVLMLTISGMGKLPENFMDLGIVPVYYEENVDTIFRIFTKRQWFLTAFVVDANGIHIFYRKKEMVFISKDRAKEELKNNKSFFGNYLEIELNKKELKNPPIDIKYALIYNINFHFYLKDTDRVLSFIKY</sequence>
<dbReference type="AlphaFoldDB" id="A0A7R6Q085"/>
<accession>A0A7R6Q085</accession>
<feature type="transmembrane region" description="Helical" evidence="1">
    <location>
        <begin position="6"/>
        <end position="26"/>
    </location>
</feature>
<evidence type="ECO:0000313" key="2">
    <source>
        <dbReference type="EMBL" id="BBB33088.1"/>
    </source>
</evidence>
<name>A0A7R6Q085_9BACT</name>
<organism evidence="2 3">
    <name type="scientific">Thermotomaculum hydrothermale</name>
    <dbReference type="NCBI Taxonomy" id="981385"/>
    <lineage>
        <taxon>Bacteria</taxon>
        <taxon>Pseudomonadati</taxon>
        <taxon>Acidobacteriota</taxon>
        <taxon>Holophagae</taxon>
        <taxon>Thermotomaculales</taxon>
        <taxon>Thermotomaculaceae</taxon>
        <taxon>Thermotomaculum</taxon>
    </lineage>
</organism>
<evidence type="ECO:0000256" key="1">
    <source>
        <dbReference type="SAM" id="Phobius"/>
    </source>
</evidence>
<feature type="transmembrane region" description="Helical" evidence="1">
    <location>
        <begin position="209"/>
        <end position="233"/>
    </location>
</feature>